<evidence type="ECO:0000313" key="4">
    <source>
        <dbReference type="Proteomes" id="UP001497533"/>
    </source>
</evidence>
<dbReference type="EMBL" id="OZ034688">
    <property type="protein sequence ID" value="CAL1329316.1"/>
    <property type="molecule type" value="Genomic_DNA"/>
</dbReference>
<dbReference type="InterPro" id="IPR002109">
    <property type="entry name" value="Glutaredoxin"/>
</dbReference>
<dbReference type="SUPFAM" id="SSF52833">
    <property type="entry name" value="Thioredoxin-like"/>
    <property type="match status" value="1"/>
</dbReference>
<organism evidence="3 4">
    <name type="scientific">Candidatus Providencia siddallii</name>
    <dbReference type="NCBI Taxonomy" id="1715285"/>
    <lineage>
        <taxon>Bacteria</taxon>
        <taxon>Pseudomonadati</taxon>
        <taxon>Pseudomonadota</taxon>
        <taxon>Gammaproteobacteria</taxon>
        <taxon>Enterobacterales</taxon>
        <taxon>Morganellaceae</taxon>
        <taxon>Providencia</taxon>
    </lineage>
</organism>
<evidence type="ECO:0000256" key="1">
    <source>
        <dbReference type="ARBA" id="ARBA00011245"/>
    </source>
</evidence>
<dbReference type="PRINTS" id="PR00160">
    <property type="entry name" value="GLUTAREDOXIN"/>
</dbReference>
<dbReference type="NCBIfam" id="TIGR02183">
    <property type="entry name" value="GRXA"/>
    <property type="match status" value="1"/>
</dbReference>
<dbReference type="InterPro" id="IPR036249">
    <property type="entry name" value="Thioredoxin-like_sf"/>
</dbReference>
<gene>
    <name evidence="3" type="primary">grxA</name>
    <name evidence="3" type="ORF">PRHACTZTBTEA_396</name>
</gene>
<dbReference type="InterPro" id="IPR011902">
    <property type="entry name" value="GRXA"/>
</dbReference>
<evidence type="ECO:0000259" key="2">
    <source>
        <dbReference type="Pfam" id="PF00462"/>
    </source>
</evidence>
<feature type="domain" description="Glutaredoxin" evidence="2">
    <location>
        <begin position="4"/>
        <end position="69"/>
    </location>
</feature>
<dbReference type="Proteomes" id="UP001497533">
    <property type="component" value="Chromosome"/>
</dbReference>
<accession>A0ABP1CFL2</accession>
<dbReference type="CDD" id="cd02066">
    <property type="entry name" value="GRX_family"/>
    <property type="match status" value="1"/>
</dbReference>
<dbReference type="Pfam" id="PF00462">
    <property type="entry name" value="Glutaredoxin"/>
    <property type="match status" value="1"/>
</dbReference>
<sequence length="91" mass="10598">MYAVIFGSNNCKYCIFAKELSEKIKSINSGFDYKFIDIYSEGITEEELFKIVGKKIETIPQIFIDKKYIGGFTEFKTYIKKTINKKDIKLS</sequence>
<reference evidence="3" key="1">
    <citation type="submission" date="2024-04" db="EMBL/GenBank/DDBJ databases">
        <authorList>
            <person name="Manzano-Marin A."/>
            <person name="Manzano-Marin A."/>
            <person name="Alejandro Manzano Marin A."/>
        </authorList>
    </citation>
    <scope>NUCLEOTIDE SEQUENCE [LARGE SCALE GENOMIC DNA]</scope>
    <source>
        <strain evidence="3">TABTEA</strain>
    </source>
</reference>
<dbReference type="NCBIfam" id="NF008401">
    <property type="entry name" value="PRK11200.1"/>
    <property type="match status" value="1"/>
</dbReference>
<dbReference type="PROSITE" id="PS51354">
    <property type="entry name" value="GLUTAREDOXIN_2"/>
    <property type="match status" value="1"/>
</dbReference>
<dbReference type="RefSeq" id="WP_341764785.1">
    <property type="nucleotide sequence ID" value="NZ_OZ034688.1"/>
</dbReference>
<protein>
    <submittedName>
        <fullName evidence="3">Glutaredoxin 1</fullName>
    </submittedName>
</protein>
<dbReference type="InterPro" id="IPR014025">
    <property type="entry name" value="Glutaredoxin_subgr"/>
</dbReference>
<comment type="subunit">
    <text evidence="1">Monomer.</text>
</comment>
<keyword evidence="4" id="KW-1185">Reference proteome</keyword>
<dbReference type="Gene3D" id="3.40.30.10">
    <property type="entry name" value="Glutaredoxin"/>
    <property type="match status" value="1"/>
</dbReference>
<name>A0ABP1CFL2_9GAMM</name>
<evidence type="ECO:0000313" key="3">
    <source>
        <dbReference type="EMBL" id="CAL1329316.1"/>
    </source>
</evidence>
<proteinExistence type="predicted"/>